<dbReference type="GO" id="GO:0016906">
    <property type="term" value="F:sterol 3-beta-glucosyltransferase activity"/>
    <property type="evidence" value="ECO:0007669"/>
    <property type="project" value="UniProtKB-ARBA"/>
</dbReference>
<feature type="region of interest" description="Disordered" evidence="2">
    <location>
        <begin position="1256"/>
        <end position="1304"/>
    </location>
</feature>
<dbReference type="EMBL" id="ML996083">
    <property type="protein sequence ID" value="KAF2155263.1"/>
    <property type="molecule type" value="Genomic_DNA"/>
</dbReference>
<keyword evidence="1" id="KW-0808">Transferase</keyword>
<feature type="region of interest" description="Disordered" evidence="2">
    <location>
        <begin position="1"/>
        <end position="52"/>
    </location>
</feature>
<dbReference type="InterPro" id="IPR004276">
    <property type="entry name" value="GlycoTrans_28_N"/>
</dbReference>
<dbReference type="SMART" id="SM00726">
    <property type="entry name" value="UIM"/>
    <property type="match status" value="4"/>
</dbReference>
<sequence>MGTDESPPDGGLSGVPPQDASSRMIAQAMAIAQGNAEDQTRVPDNGESHPLSPGFDHADVESLENPPPAYGEHLHRFSDVNSALGVDTNATVADDGRIDINIKQHSRRLSAVFAPVLQKQLQATLQNQPPLPPPYIPPSLGGEPGQLPPPRMQLVIHVVGSRGDVQPFVALGKVLQETYGHRVRLATHPVFKDFVLENGLEFFSIGGDPAELMAFMVKNPGLMPGFDTVRSGDVGKRRKEIATMIKGCWRSCIEAGNGLGVEATDDTVEDWMNYSRIEQAALHPQPWDRHRAPFIADAIIANPPSFAHIHCAEKLGVPLHIMFTMPYSPTQAFPHPLANIQSSNADATVTNFMTYGLVDMMTWQGLGDIINRFRQSTLGLEPISLIWAPNMLSRLRIPHTYCWSPALIPKPRDWGNNISISGFYFLSLASNYTPDADLKAFLDAGPPPVYIGFGSIVVDDPNAMTTMIFDAIRKTGQRALVSKGWGGIGANELGIPEGVMMLGNVPHDWLFQRVSCVVHHGGAGTTAAGIAAGKPTVVVPFFGDQPFWGAMVAKAGAGPVPIPYKKLDADQLAESIKTALQPSTLERAKELAESIANENGCQTGAQSFHQQLHVDDMRCSLAPHKVAVWRLKRTKVRLSALAATVLGNEGYIDFKDLKLFRAREYETDTGPTDPITGVAGSVVGTLSSILMGFADFPVEALKALKVHPDTAKPKKEKKERKPSGVLSPSASRTSLETPRTSAESSSINDGKSTPSNQTGVDPLDSAAASTPQSPISPPIQSPASASRFSLDESLAKIRSSGSADDSQGDDRRGSSMRMALRDQLGSEFISGQESSLNPSTRPRSRSRACSRSSSRSRHRSASPARTQNIGEHIDTAIGTSKGIGRIISASLRSPMEASHALAKGFHNAPKLYGDDTVREAEHITDFRSGLKAASKEFGYGLYDGITGLVTQPIVGAKKEGAAGFIKGIGKGIGGVILKPPGGAIALYGYSMKGVYKELQSHYSNPVQNYMIAARTAHGMWSWHNSTHEERDSIVERWVILQMTLKKKKNPDEILKEWHQKTAEKMEVRRQERHKKIKEFLGKTDFGHLLKRSSSRGKKPGKDDDLKKITSGPAAGSHPAEPATPSDVDMLTPASSFDEPRGQLHHASTFPAPHHSRFAHESSGIPMAGRSSAFKSEDQLTVLEDDADHEHDEELEAAIRASVAEASTGNTQDDRLLERALRASVAEIQLRPVEIEDHHDDDEESRAIEIAMKASLQHAKQMEATPPDSSAHGVAAHANEQEQHLANAIKQSLEDRENRERERKEEEIVMEYIKKQSLLEEQHRKAMAGQEGSAGSAGSAGLEGKSS</sequence>
<dbReference type="Gene3D" id="3.40.50.2000">
    <property type="entry name" value="Glycogen Phosphorylase B"/>
    <property type="match status" value="2"/>
</dbReference>
<evidence type="ECO:0000313" key="5">
    <source>
        <dbReference type="EMBL" id="KAF2155263.1"/>
    </source>
</evidence>
<feature type="compositionally biased region" description="Polar residues" evidence="2">
    <location>
        <begin position="726"/>
        <end position="759"/>
    </location>
</feature>
<comment type="caution">
    <text evidence="5">The sequence shown here is derived from an EMBL/GenBank/DDBJ whole genome shotgun (WGS) entry which is preliminary data.</text>
</comment>
<dbReference type="Pfam" id="PF03033">
    <property type="entry name" value="Glyco_transf_28"/>
    <property type="match status" value="1"/>
</dbReference>
<feature type="compositionally biased region" description="Basic residues" evidence="2">
    <location>
        <begin position="1088"/>
        <end position="1098"/>
    </location>
</feature>
<feature type="compositionally biased region" description="Basic and acidic residues" evidence="2">
    <location>
        <begin position="38"/>
        <end position="47"/>
    </location>
</feature>
<accession>A0A9P4MJI7</accession>
<dbReference type="SUPFAM" id="SSF53756">
    <property type="entry name" value="UDP-Glycosyltransferase/glycogen phosphorylase"/>
    <property type="match status" value="1"/>
</dbReference>
<organism evidence="5 6">
    <name type="scientific">Myriangium duriaei CBS 260.36</name>
    <dbReference type="NCBI Taxonomy" id="1168546"/>
    <lineage>
        <taxon>Eukaryota</taxon>
        <taxon>Fungi</taxon>
        <taxon>Dikarya</taxon>
        <taxon>Ascomycota</taxon>
        <taxon>Pezizomycotina</taxon>
        <taxon>Dothideomycetes</taxon>
        <taxon>Dothideomycetidae</taxon>
        <taxon>Myriangiales</taxon>
        <taxon>Myriangiaceae</taxon>
        <taxon>Myriangium</taxon>
    </lineage>
</organism>
<dbReference type="CDD" id="cd03784">
    <property type="entry name" value="GT1_Gtf-like"/>
    <property type="match status" value="1"/>
</dbReference>
<keyword evidence="6" id="KW-1185">Reference proteome</keyword>
<evidence type="ECO:0000259" key="4">
    <source>
        <dbReference type="Pfam" id="PF06722"/>
    </source>
</evidence>
<feature type="region of interest" description="Disordered" evidence="2">
    <location>
        <begin position="1320"/>
        <end position="1346"/>
    </location>
</feature>
<dbReference type="PANTHER" id="PTHR48050:SF13">
    <property type="entry name" value="STEROL 3-BETA-GLUCOSYLTRANSFERASE UGT80A2"/>
    <property type="match status" value="1"/>
</dbReference>
<dbReference type="GO" id="GO:0005975">
    <property type="term" value="P:carbohydrate metabolic process"/>
    <property type="evidence" value="ECO:0007669"/>
    <property type="project" value="InterPro"/>
</dbReference>
<protein>
    <submittedName>
        <fullName evidence="5">Glycosyltransferase family 1 protein</fullName>
    </submittedName>
</protein>
<feature type="compositionally biased region" description="Basic residues" evidence="2">
    <location>
        <begin position="842"/>
        <end position="860"/>
    </location>
</feature>
<proteinExistence type="predicted"/>
<reference evidence="5" key="1">
    <citation type="journal article" date="2020" name="Stud. Mycol.">
        <title>101 Dothideomycetes genomes: a test case for predicting lifestyles and emergence of pathogens.</title>
        <authorList>
            <person name="Haridas S."/>
            <person name="Albert R."/>
            <person name="Binder M."/>
            <person name="Bloem J."/>
            <person name="Labutti K."/>
            <person name="Salamov A."/>
            <person name="Andreopoulos B."/>
            <person name="Baker S."/>
            <person name="Barry K."/>
            <person name="Bills G."/>
            <person name="Bluhm B."/>
            <person name="Cannon C."/>
            <person name="Castanera R."/>
            <person name="Culley D."/>
            <person name="Daum C."/>
            <person name="Ezra D."/>
            <person name="Gonzalez J."/>
            <person name="Henrissat B."/>
            <person name="Kuo A."/>
            <person name="Liang C."/>
            <person name="Lipzen A."/>
            <person name="Lutzoni F."/>
            <person name="Magnuson J."/>
            <person name="Mondo S."/>
            <person name="Nolan M."/>
            <person name="Ohm R."/>
            <person name="Pangilinan J."/>
            <person name="Park H.-J."/>
            <person name="Ramirez L."/>
            <person name="Alfaro M."/>
            <person name="Sun H."/>
            <person name="Tritt A."/>
            <person name="Yoshinaga Y."/>
            <person name="Zwiers L.-H."/>
            <person name="Turgeon B."/>
            <person name="Goodwin S."/>
            <person name="Spatafora J."/>
            <person name="Crous P."/>
            <person name="Grigoriev I."/>
        </authorList>
    </citation>
    <scope>NUCLEOTIDE SEQUENCE</scope>
    <source>
        <strain evidence="5">CBS 260.36</strain>
    </source>
</reference>
<feature type="region of interest" description="Disordered" evidence="2">
    <location>
        <begin position="826"/>
        <end position="875"/>
    </location>
</feature>
<name>A0A9P4MJI7_9PEZI</name>
<feature type="compositionally biased region" description="Basic and acidic residues" evidence="2">
    <location>
        <begin position="1291"/>
        <end position="1304"/>
    </location>
</feature>
<feature type="region of interest" description="Disordered" evidence="2">
    <location>
        <begin position="709"/>
        <end position="814"/>
    </location>
</feature>
<evidence type="ECO:0000256" key="1">
    <source>
        <dbReference type="ARBA" id="ARBA00022679"/>
    </source>
</evidence>
<evidence type="ECO:0000256" key="2">
    <source>
        <dbReference type="SAM" id="MobiDB-lite"/>
    </source>
</evidence>
<dbReference type="OrthoDB" id="5835829at2759"/>
<feature type="compositionally biased region" description="Low complexity" evidence="2">
    <location>
        <begin position="1326"/>
        <end position="1346"/>
    </location>
</feature>
<dbReference type="InterPro" id="IPR050426">
    <property type="entry name" value="Glycosyltransferase_28"/>
</dbReference>
<gene>
    <name evidence="5" type="ORF">K461DRAFT_292136</name>
</gene>
<dbReference type="PANTHER" id="PTHR48050">
    <property type="entry name" value="STEROL 3-BETA-GLUCOSYLTRANSFERASE"/>
    <property type="match status" value="1"/>
</dbReference>
<feature type="domain" description="Glycosyltransferase family 28 N-terminal" evidence="3">
    <location>
        <begin position="155"/>
        <end position="218"/>
    </location>
</feature>
<evidence type="ECO:0000313" key="6">
    <source>
        <dbReference type="Proteomes" id="UP000799439"/>
    </source>
</evidence>
<evidence type="ECO:0000259" key="3">
    <source>
        <dbReference type="Pfam" id="PF03033"/>
    </source>
</evidence>
<dbReference type="InterPro" id="IPR002213">
    <property type="entry name" value="UDP_glucos_trans"/>
</dbReference>
<dbReference type="Pfam" id="PF06722">
    <property type="entry name" value="EryCIII-like_C"/>
    <property type="match status" value="1"/>
</dbReference>
<dbReference type="Proteomes" id="UP000799439">
    <property type="component" value="Unassembled WGS sequence"/>
</dbReference>
<feature type="domain" description="Erythromycin biosynthesis protein CIII-like C-terminal" evidence="4">
    <location>
        <begin position="495"/>
        <end position="598"/>
    </location>
</feature>
<dbReference type="FunFam" id="3.40.50.2000:FF:000009">
    <property type="entry name" value="Sterol 3-beta-glucosyltransferase UGT80A2"/>
    <property type="match status" value="1"/>
</dbReference>
<dbReference type="InterPro" id="IPR010610">
    <property type="entry name" value="EryCIII-like_C"/>
</dbReference>
<dbReference type="InterPro" id="IPR003903">
    <property type="entry name" value="UIM_dom"/>
</dbReference>
<feature type="region of interest" description="Disordered" evidence="2">
    <location>
        <begin position="1087"/>
        <end position="1165"/>
    </location>
</feature>